<protein>
    <submittedName>
        <fullName evidence="1">Uncharacterized protein</fullName>
    </submittedName>
</protein>
<dbReference type="EMBL" id="CP045890">
    <property type="protein sequence ID" value="QQP55848.1"/>
    <property type="molecule type" value="Genomic_DNA"/>
</dbReference>
<dbReference type="Proteomes" id="UP000595437">
    <property type="component" value="Chromosome 1"/>
</dbReference>
<evidence type="ECO:0000313" key="2">
    <source>
        <dbReference type="Proteomes" id="UP000595437"/>
    </source>
</evidence>
<evidence type="ECO:0000313" key="1">
    <source>
        <dbReference type="EMBL" id="QQP55848.1"/>
    </source>
</evidence>
<sequence>MKKPFTDSHQKWFRYRLATSSLFMSKSHVDPKKGDVIGVGKSRRHLSTSSITALKWSQSLKLWKR</sequence>
<dbReference type="AlphaFoldDB" id="A0A7T8QUT2"/>
<accession>A0A7T8QUT2</accession>
<name>A0A7T8QUT2_CALRO</name>
<gene>
    <name evidence="1" type="ORF">FKW44_000308</name>
</gene>
<proteinExistence type="predicted"/>
<reference evidence="2" key="1">
    <citation type="submission" date="2021-01" db="EMBL/GenBank/DDBJ databases">
        <title>Caligus Genome Assembly.</title>
        <authorList>
            <person name="Gallardo-Escarate C."/>
        </authorList>
    </citation>
    <scope>NUCLEOTIDE SEQUENCE [LARGE SCALE GENOMIC DNA]</scope>
</reference>
<organism evidence="1 2">
    <name type="scientific">Caligus rogercresseyi</name>
    <name type="common">Sea louse</name>
    <dbReference type="NCBI Taxonomy" id="217165"/>
    <lineage>
        <taxon>Eukaryota</taxon>
        <taxon>Metazoa</taxon>
        <taxon>Ecdysozoa</taxon>
        <taxon>Arthropoda</taxon>
        <taxon>Crustacea</taxon>
        <taxon>Multicrustacea</taxon>
        <taxon>Hexanauplia</taxon>
        <taxon>Copepoda</taxon>
        <taxon>Siphonostomatoida</taxon>
        <taxon>Caligidae</taxon>
        <taxon>Caligus</taxon>
    </lineage>
</organism>
<keyword evidence="2" id="KW-1185">Reference proteome</keyword>